<evidence type="ECO:0000313" key="1">
    <source>
        <dbReference type="EMBL" id="KPJ05269.1"/>
    </source>
</evidence>
<reference evidence="1 2" key="1">
    <citation type="journal article" date="2015" name="Nat. Commun.">
        <title>Outbred genome sequencing and CRISPR/Cas9 gene editing in butterflies.</title>
        <authorList>
            <person name="Li X."/>
            <person name="Fan D."/>
            <person name="Zhang W."/>
            <person name="Liu G."/>
            <person name="Zhang L."/>
            <person name="Zhao L."/>
            <person name="Fang X."/>
            <person name="Chen L."/>
            <person name="Dong Y."/>
            <person name="Chen Y."/>
            <person name="Ding Y."/>
            <person name="Zhao R."/>
            <person name="Feng M."/>
            <person name="Zhu Y."/>
            <person name="Feng Y."/>
            <person name="Jiang X."/>
            <person name="Zhu D."/>
            <person name="Xiang H."/>
            <person name="Feng X."/>
            <person name="Li S."/>
            <person name="Wang J."/>
            <person name="Zhang G."/>
            <person name="Kronforst M.R."/>
            <person name="Wang W."/>
        </authorList>
    </citation>
    <scope>NUCLEOTIDE SEQUENCE [LARGE SCALE GENOMIC DNA]</scope>
    <source>
        <strain evidence="1">Ya'a_city_454_Px</strain>
        <tissue evidence="1">Whole body</tissue>
    </source>
</reference>
<dbReference type="AlphaFoldDB" id="A0A194QIP4"/>
<accession>A0A194QIP4</accession>
<proteinExistence type="predicted"/>
<keyword evidence="2" id="KW-1185">Reference proteome</keyword>
<dbReference type="Proteomes" id="UP000053268">
    <property type="component" value="Unassembled WGS sequence"/>
</dbReference>
<organism evidence="1 2">
    <name type="scientific">Papilio xuthus</name>
    <name type="common">Asian swallowtail butterfly</name>
    <dbReference type="NCBI Taxonomy" id="66420"/>
    <lineage>
        <taxon>Eukaryota</taxon>
        <taxon>Metazoa</taxon>
        <taxon>Ecdysozoa</taxon>
        <taxon>Arthropoda</taxon>
        <taxon>Hexapoda</taxon>
        <taxon>Insecta</taxon>
        <taxon>Pterygota</taxon>
        <taxon>Neoptera</taxon>
        <taxon>Endopterygota</taxon>
        <taxon>Lepidoptera</taxon>
        <taxon>Glossata</taxon>
        <taxon>Ditrysia</taxon>
        <taxon>Papilionoidea</taxon>
        <taxon>Papilionidae</taxon>
        <taxon>Papilioninae</taxon>
        <taxon>Papilio</taxon>
    </lineage>
</organism>
<gene>
    <name evidence="1" type="ORF">RR46_02024</name>
</gene>
<evidence type="ECO:0000313" key="2">
    <source>
        <dbReference type="Proteomes" id="UP000053268"/>
    </source>
</evidence>
<name>A0A194QIP4_PAPXU</name>
<dbReference type="EMBL" id="KQ458756">
    <property type="protein sequence ID" value="KPJ05269.1"/>
    <property type="molecule type" value="Genomic_DNA"/>
</dbReference>
<sequence length="90" mass="10028">MCEYCEDHTSHVEVPSWLTNELDYFVNFSRELSDETATEGCLPPERELPRQLAQTGPRTRAKACPCHVSRCVGGTEGFSGYASAMEENPT</sequence>
<protein>
    <submittedName>
        <fullName evidence="1">Uncharacterized protein</fullName>
    </submittedName>
</protein>